<dbReference type="PROSITE" id="PS51257">
    <property type="entry name" value="PROKAR_LIPOPROTEIN"/>
    <property type="match status" value="1"/>
</dbReference>
<feature type="transmembrane region" description="Helical" evidence="3">
    <location>
        <begin position="106"/>
        <end position="125"/>
    </location>
</feature>
<name>A0AAV1QAS0_SCOSC</name>
<feature type="region of interest" description="Disordered" evidence="2">
    <location>
        <begin position="133"/>
        <end position="175"/>
    </location>
</feature>
<dbReference type="PANTHER" id="PTHR10570">
    <property type="entry name" value="T-CELL SURFACE GLYCOPROTEIN CD3 GAMMA CHAIN / DELTA CHAIN"/>
    <property type="match status" value="1"/>
</dbReference>
<feature type="signal peptide" evidence="4">
    <location>
        <begin position="1"/>
        <end position="23"/>
    </location>
</feature>
<dbReference type="InterPro" id="IPR013783">
    <property type="entry name" value="Ig-like_fold"/>
</dbReference>
<dbReference type="Proteomes" id="UP001314229">
    <property type="component" value="Unassembled WGS sequence"/>
</dbReference>
<feature type="compositionally biased region" description="Basic and acidic residues" evidence="2">
    <location>
        <begin position="164"/>
        <end position="175"/>
    </location>
</feature>
<keyword evidence="4" id="KW-0732">Signal</keyword>
<comment type="caution">
    <text evidence="6">The sequence shown here is derived from an EMBL/GenBank/DDBJ whole genome shotgun (WGS) entry which is preliminary data.</text>
</comment>
<dbReference type="Gene3D" id="2.60.40.10">
    <property type="entry name" value="Immunoglobulins"/>
    <property type="match status" value="1"/>
</dbReference>
<protein>
    <submittedName>
        <fullName evidence="6">T-cell surface glycoprotein CD3 gamma chain-like</fullName>
    </submittedName>
</protein>
<dbReference type="InterPro" id="IPR015484">
    <property type="entry name" value="CD3_esu/gsu/dsu"/>
</dbReference>
<dbReference type="InterPro" id="IPR032052">
    <property type="entry name" value="Ig_4"/>
</dbReference>
<keyword evidence="3" id="KW-0472">Membrane</keyword>
<reference evidence="6 7" key="1">
    <citation type="submission" date="2024-01" db="EMBL/GenBank/DDBJ databases">
        <authorList>
            <person name="Alioto T."/>
            <person name="Alioto T."/>
            <person name="Gomez Garrido J."/>
        </authorList>
    </citation>
    <scope>NUCLEOTIDE SEQUENCE [LARGE SCALE GENOMIC DNA]</scope>
</reference>
<evidence type="ECO:0000256" key="2">
    <source>
        <dbReference type="SAM" id="MobiDB-lite"/>
    </source>
</evidence>
<gene>
    <name evidence="6" type="ORF">FSCOSCO3_A017831</name>
</gene>
<evidence type="ECO:0000256" key="4">
    <source>
        <dbReference type="SAM" id="SignalP"/>
    </source>
</evidence>
<dbReference type="Pfam" id="PF16680">
    <property type="entry name" value="Ig_4"/>
    <property type="match status" value="1"/>
</dbReference>
<dbReference type="AlphaFoldDB" id="A0AAV1QAS0"/>
<feature type="domain" description="CD3 gamma/delta subunit Ig-like" evidence="5">
    <location>
        <begin position="40"/>
        <end position="98"/>
    </location>
</feature>
<dbReference type="EMBL" id="CAWUFR010000715">
    <property type="protein sequence ID" value="CAK6980640.1"/>
    <property type="molecule type" value="Genomic_DNA"/>
</dbReference>
<keyword evidence="7" id="KW-1185">Reference proteome</keyword>
<feature type="chain" id="PRO_5043796757" evidence="4">
    <location>
        <begin position="24"/>
        <end position="175"/>
    </location>
</feature>
<evidence type="ECO:0000313" key="6">
    <source>
        <dbReference type="EMBL" id="CAK6980640.1"/>
    </source>
</evidence>
<evidence type="ECO:0000313" key="7">
    <source>
        <dbReference type="Proteomes" id="UP001314229"/>
    </source>
</evidence>
<organism evidence="6 7">
    <name type="scientific">Scomber scombrus</name>
    <name type="common">Atlantic mackerel</name>
    <name type="synonym">Scomber vernalis</name>
    <dbReference type="NCBI Taxonomy" id="13677"/>
    <lineage>
        <taxon>Eukaryota</taxon>
        <taxon>Metazoa</taxon>
        <taxon>Chordata</taxon>
        <taxon>Craniata</taxon>
        <taxon>Vertebrata</taxon>
        <taxon>Euteleostomi</taxon>
        <taxon>Actinopterygii</taxon>
        <taxon>Neopterygii</taxon>
        <taxon>Teleostei</taxon>
        <taxon>Neoteleostei</taxon>
        <taxon>Acanthomorphata</taxon>
        <taxon>Pelagiaria</taxon>
        <taxon>Scombriformes</taxon>
        <taxon>Scombridae</taxon>
        <taxon>Scomber</taxon>
    </lineage>
</organism>
<evidence type="ECO:0000256" key="1">
    <source>
        <dbReference type="ARBA" id="ARBA00023319"/>
    </source>
</evidence>
<keyword evidence="3" id="KW-0812">Transmembrane</keyword>
<keyword evidence="1" id="KW-0393">Immunoglobulin domain</keyword>
<dbReference type="GO" id="GO:0004888">
    <property type="term" value="F:transmembrane signaling receptor activity"/>
    <property type="evidence" value="ECO:0007669"/>
    <property type="project" value="TreeGrafter"/>
</dbReference>
<keyword evidence="3" id="KW-1133">Transmembrane helix</keyword>
<dbReference type="GO" id="GO:0009897">
    <property type="term" value="C:external side of plasma membrane"/>
    <property type="evidence" value="ECO:0007669"/>
    <property type="project" value="TreeGrafter"/>
</dbReference>
<dbReference type="PANTHER" id="PTHR10570:SF8">
    <property type="entry name" value="T-CELL SURFACE GLYCOPROTEIN CD3 GAMMA CHAIN"/>
    <property type="match status" value="1"/>
</dbReference>
<dbReference type="GO" id="GO:0007166">
    <property type="term" value="P:cell surface receptor signaling pathway"/>
    <property type="evidence" value="ECO:0007669"/>
    <property type="project" value="TreeGrafter"/>
</dbReference>
<dbReference type="GO" id="GO:0045059">
    <property type="term" value="P:positive thymic T cell selection"/>
    <property type="evidence" value="ECO:0007669"/>
    <property type="project" value="TreeGrafter"/>
</dbReference>
<dbReference type="GO" id="GO:0042105">
    <property type="term" value="C:alpha-beta T cell receptor complex"/>
    <property type="evidence" value="ECO:0007669"/>
    <property type="project" value="TreeGrafter"/>
</dbReference>
<evidence type="ECO:0000259" key="5">
    <source>
        <dbReference type="Pfam" id="PF16680"/>
    </source>
</evidence>
<proteinExistence type="predicted"/>
<sequence length="175" mass="19143">MKPLIVLCGCLLLLWTLTAFVSCAEDAPKEGITVTAQSGNIKLTCEGSTWKFTPQNVKEHVLNYTDDNTGEYTCINSEGQGSTTIYVKIRTCDNCVELDGGSLSSIIVGNVVATIVVGVAVYLIASQARTVPVTSNKKSSDRQHLVPNEARATNEHYQPLNHRGQKDTYDELHKR</sequence>
<evidence type="ECO:0000256" key="3">
    <source>
        <dbReference type="SAM" id="Phobius"/>
    </source>
</evidence>
<accession>A0AAV1QAS0</accession>